<dbReference type="AlphaFoldDB" id="A0A160N1Z6"/>
<dbReference type="EMBL" id="CP014841">
    <property type="protein sequence ID" value="AND69547.1"/>
    <property type="molecule type" value="Genomic_DNA"/>
</dbReference>
<dbReference type="Proteomes" id="UP000077255">
    <property type="component" value="Chromosome"/>
</dbReference>
<name>A0A160N1Z6_9GAMM</name>
<dbReference type="KEGG" id="dtx:ATSB10_20930"/>
<reference evidence="2 3" key="1">
    <citation type="submission" date="2016-02" db="EMBL/GenBank/DDBJ databases">
        <title>Complete genome sequencing and analysis of ATSB10, Dyella thiooxydans isolated from rhizosphere soil of sunflower (Helianthus annuus L.).</title>
        <authorList>
            <person name="Lee Y."/>
            <person name="Hwangbo K."/>
            <person name="Chung H."/>
            <person name="Yoo J."/>
            <person name="Kim K.Y."/>
            <person name="Sa T.M."/>
            <person name="Um Y."/>
            <person name="Madhaiyan M."/>
        </authorList>
    </citation>
    <scope>NUCLEOTIDE SEQUENCE [LARGE SCALE GENOMIC DNA]</scope>
    <source>
        <strain evidence="2 3">ATSB10</strain>
    </source>
</reference>
<sequence length="41" mass="3868">MAGSVQRSPGSAKSATPVACGASHPAPPGERPGRPDPGASA</sequence>
<organism evidence="2 3">
    <name type="scientific">Dyella thiooxydans</name>
    <dbReference type="NCBI Taxonomy" id="445710"/>
    <lineage>
        <taxon>Bacteria</taxon>
        <taxon>Pseudomonadati</taxon>
        <taxon>Pseudomonadota</taxon>
        <taxon>Gammaproteobacteria</taxon>
        <taxon>Lysobacterales</taxon>
        <taxon>Rhodanobacteraceae</taxon>
        <taxon>Dyella</taxon>
    </lineage>
</organism>
<gene>
    <name evidence="2" type="ORF">ATSB10_20930</name>
</gene>
<feature type="region of interest" description="Disordered" evidence="1">
    <location>
        <begin position="1"/>
        <end position="41"/>
    </location>
</feature>
<keyword evidence="3" id="KW-1185">Reference proteome</keyword>
<evidence type="ECO:0000313" key="3">
    <source>
        <dbReference type="Proteomes" id="UP000077255"/>
    </source>
</evidence>
<accession>A0A160N1Z6</accession>
<evidence type="ECO:0000256" key="1">
    <source>
        <dbReference type="SAM" id="MobiDB-lite"/>
    </source>
</evidence>
<evidence type="ECO:0000313" key="2">
    <source>
        <dbReference type="EMBL" id="AND69547.1"/>
    </source>
</evidence>
<protein>
    <submittedName>
        <fullName evidence="2">Uncharacterized protein</fullName>
    </submittedName>
</protein>
<feature type="compositionally biased region" description="Polar residues" evidence="1">
    <location>
        <begin position="1"/>
        <end position="14"/>
    </location>
</feature>
<proteinExistence type="predicted"/>